<keyword evidence="2" id="KW-1185">Reference proteome</keyword>
<name>A0ACC0GZ50_9ERIC</name>
<proteinExistence type="predicted"/>
<evidence type="ECO:0000313" key="2">
    <source>
        <dbReference type="Proteomes" id="UP001060215"/>
    </source>
</evidence>
<sequence length="128" mass="14354">MAASSFSSLVDMLKQPPSNNSDLMESLFSQPTTIPHDDFHVTEMFGELYFKESSSSTLNSLFPPSSPAPPPSSSPLPNPNLHTCNIEKVSDKTNLEKENSVKKQNVEENGCIYNKRSWENKERDFKIS</sequence>
<accession>A0ACC0GZ50</accession>
<reference evidence="1 2" key="1">
    <citation type="journal article" date="2022" name="Plant J.">
        <title>Chromosome-level genome of Camellia lanceoleosa provides a valuable resource for understanding genome evolution and self-incompatibility.</title>
        <authorList>
            <person name="Gong W."/>
            <person name="Xiao S."/>
            <person name="Wang L."/>
            <person name="Liao Z."/>
            <person name="Chang Y."/>
            <person name="Mo W."/>
            <person name="Hu G."/>
            <person name="Li W."/>
            <person name="Zhao G."/>
            <person name="Zhu H."/>
            <person name="Hu X."/>
            <person name="Ji K."/>
            <person name="Xiang X."/>
            <person name="Song Q."/>
            <person name="Yuan D."/>
            <person name="Jin S."/>
            <person name="Zhang L."/>
        </authorList>
    </citation>
    <scope>NUCLEOTIDE SEQUENCE [LARGE SCALE GENOMIC DNA]</scope>
    <source>
        <strain evidence="1">SQ_2022a</strain>
    </source>
</reference>
<gene>
    <name evidence="1" type="ORF">LOK49_LG07G01508</name>
</gene>
<protein>
    <submittedName>
        <fullName evidence="1">Uncharacterized protein</fullName>
    </submittedName>
</protein>
<dbReference type="Proteomes" id="UP001060215">
    <property type="component" value="Chromosome 7"/>
</dbReference>
<evidence type="ECO:0000313" key="1">
    <source>
        <dbReference type="EMBL" id="KAI8006299.1"/>
    </source>
</evidence>
<comment type="caution">
    <text evidence="1">The sequence shown here is derived from an EMBL/GenBank/DDBJ whole genome shotgun (WGS) entry which is preliminary data.</text>
</comment>
<dbReference type="EMBL" id="CM045764">
    <property type="protein sequence ID" value="KAI8006299.1"/>
    <property type="molecule type" value="Genomic_DNA"/>
</dbReference>
<organism evidence="1 2">
    <name type="scientific">Camellia lanceoleosa</name>
    <dbReference type="NCBI Taxonomy" id="1840588"/>
    <lineage>
        <taxon>Eukaryota</taxon>
        <taxon>Viridiplantae</taxon>
        <taxon>Streptophyta</taxon>
        <taxon>Embryophyta</taxon>
        <taxon>Tracheophyta</taxon>
        <taxon>Spermatophyta</taxon>
        <taxon>Magnoliopsida</taxon>
        <taxon>eudicotyledons</taxon>
        <taxon>Gunneridae</taxon>
        <taxon>Pentapetalae</taxon>
        <taxon>asterids</taxon>
        <taxon>Ericales</taxon>
        <taxon>Theaceae</taxon>
        <taxon>Camellia</taxon>
    </lineage>
</organism>